<dbReference type="InterPro" id="IPR004839">
    <property type="entry name" value="Aminotransferase_I/II_large"/>
</dbReference>
<dbReference type="GO" id="GO:0009074">
    <property type="term" value="P:aromatic amino acid family catabolic process"/>
    <property type="evidence" value="ECO:0007669"/>
    <property type="project" value="TreeGrafter"/>
</dbReference>
<dbReference type="InParanoid" id="A0A2N3N1R1"/>
<dbReference type="GO" id="GO:0030170">
    <property type="term" value="F:pyridoxal phosphate binding"/>
    <property type="evidence" value="ECO:0007669"/>
    <property type="project" value="InterPro"/>
</dbReference>
<dbReference type="PANTHER" id="PTHR42790">
    <property type="entry name" value="AMINOTRANSFERASE"/>
    <property type="match status" value="1"/>
</dbReference>
<protein>
    <recommendedName>
        <fullName evidence="7">Aminotransferase class I/classII large domain-containing protein</fullName>
    </recommendedName>
</protein>
<evidence type="ECO:0000256" key="5">
    <source>
        <dbReference type="ARBA" id="ARBA00022898"/>
    </source>
</evidence>
<feature type="compositionally biased region" description="Low complexity" evidence="6">
    <location>
        <begin position="109"/>
        <end position="122"/>
    </location>
</feature>
<sequence length="563" mass="61852">MEPYASRIKDVLERRARAGRFAPGVAAYSDSDMFKKPPTSDMPMAKRWDNHFSEECKARRPCILKQAAKYLKTPGLISLGGGLPSANYFPFDSLTVTVPPRPDFNLPHASAQDSPAPPSSLSINKDDIPTNKGDYDLSVALNYGQVAGSAQMLRFVTELTEILYAPPYADWWCTQTTGSTGALETVARMFCDKARGDNILMEEYTFSTAQETMEALKIGVAGVKMDGEGIVPGELRRLLEEWDEAAKGRKPHVLYTVPTGQNPTGASLSKGRRREIYEICEDHDIFIVEDDPYYLLQMADYTPGSHNERSTGSRLESYMASLPGTFLSIDTSGRVLRLDSFSKILSPGSRMGWVTGSAQVVERFLRHCESSQGPSGFSQAALYTLLEGAWGGHQGFLEWVAALGTEYEVRRNVLLKACEDFLPGVAKWTIPKAGMFLWIKLDHTKHPRHAAGVPALEEEIFQSCISKGVLVARGSWFRATGSGSHSGSSGVNESNGLDIDGAGSKAVNGCDPKTVVNGYQHGEEDKPSELFFRTTFATATVEGMREAMKRFGEAIRESFEIDE</sequence>
<evidence type="ECO:0000256" key="4">
    <source>
        <dbReference type="ARBA" id="ARBA00022679"/>
    </source>
</evidence>
<evidence type="ECO:0000256" key="3">
    <source>
        <dbReference type="ARBA" id="ARBA00022576"/>
    </source>
</evidence>
<comment type="caution">
    <text evidence="8">The sequence shown here is derived from an EMBL/GenBank/DDBJ whole genome shotgun (WGS) entry which is preliminary data.</text>
</comment>
<keyword evidence="9" id="KW-1185">Reference proteome</keyword>
<feature type="region of interest" description="Disordered" evidence="6">
    <location>
        <begin position="103"/>
        <end position="127"/>
    </location>
</feature>
<dbReference type="AlphaFoldDB" id="A0A2N3N1R1"/>
<dbReference type="InterPro" id="IPR015421">
    <property type="entry name" value="PyrdxlP-dep_Trfase_major"/>
</dbReference>
<accession>A0A2N3N1R1</accession>
<comment type="cofactor">
    <cofactor evidence="1">
        <name>pyridoxal 5'-phosphate</name>
        <dbReference type="ChEBI" id="CHEBI:597326"/>
    </cofactor>
</comment>
<dbReference type="GO" id="GO:0008793">
    <property type="term" value="F:aromatic-amino-acid transaminase activity"/>
    <property type="evidence" value="ECO:0007669"/>
    <property type="project" value="TreeGrafter"/>
</dbReference>
<dbReference type="EMBL" id="NLAX01001034">
    <property type="protein sequence ID" value="PKS06369.1"/>
    <property type="molecule type" value="Genomic_DNA"/>
</dbReference>
<dbReference type="InterPro" id="IPR050859">
    <property type="entry name" value="Class-I_PLP-dep_aminotransf"/>
</dbReference>
<evidence type="ECO:0000256" key="2">
    <source>
        <dbReference type="ARBA" id="ARBA00007441"/>
    </source>
</evidence>
<evidence type="ECO:0000313" key="8">
    <source>
        <dbReference type="EMBL" id="PKS06369.1"/>
    </source>
</evidence>
<keyword evidence="4" id="KW-0808">Transferase</keyword>
<evidence type="ECO:0000256" key="1">
    <source>
        <dbReference type="ARBA" id="ARBA00001933"/>
    </source>
</evidence>
<evidence type="ECO:0000313" key="9">
    <source>
        <dbReference type="Proteomes" id="UP000233524"/>
    </source>
</evidence>
<dbReference type="SUPFAM" id="SSF53383">
    <property type="entry name" value="PLP-dependent transferases"/>
    <property type="match status" value="1"/>
</dbReference>
<dbReference type="PANTHER" id="PTHR42790:SF21">
    <property type="entry name" value="AROMATIC_AMINOADIPATE AMINOTRANSFERASE 1"/>
    <property type="match status" value="1"/>
</dbReference>
<gene>
    <name evidence="8" type="ORF">jhhlp_007117</name>
</gene>
<dbReference type="GO" id="GO:0019878">
    <property type="term" value="P:lysine biosynthetic process via aminoadipic acid"/>
    <property type="evidence" value="ECO:0007669"/>
    <property type="project" value="TreeGrafter"/>
</dbReference>
<dbReference type="FunCoup" id="A0A2N3N1R1">
    <property type="interactions" value="248"/>
</dbReference>
<reference evidence="8 9" key="1">
    <citation type="journal article" date="2017" name="G3 (Bethesda)">
        <title>First Draft Genome Sequence of the Pathogenic Fungus Lomentospora prolificans (Formerly Scedosporium prolificans).</title>
        <authorList>
            <person name="Luo R."/>
            <person name="Zimin A."/>
            <person name="Workman R."/>
            <person name="Fan Y."/>
            <person name="Pertea G."/>
            <person name="Grossman N."/>
            <person name="Wear M.P."/>
            <person name="Jia B."/>
            <person name="Miller H."/>
            <person name="Casadevall A."/>
            <person name="Timp W."/>
            <person name="Zhang S.X."/>
            <person name="Salzberg S.L."/>
        </authorList>
    </citation>
    <scope>NUCLEOTIDE SEQUENCE [LARGE SCALE GENOMIC DNA]</scope>
    <source>
        <strain evidence="8 9">JHH-5317</strain>
    </source>
</reference>
<evidence type="ECO:0000256" key="6">
    <source>
        <dbReference type="SAM" id="MobiDB-lite"/>
    </source>
</evidence>
<dbReference type="GO" id="GO:0047536">
    <property type="term" value="F:2-aminoadipate transaminase activity"/>
    <property type="evidence" value="ECO:0007669"/>
    <property type="project" value="TreeGrafter"/>
</dbReference>
<dbReference type="STRING" id="41688.A0A2N3N1R1"/>
<proteinExistence type="inferred from homology"/>
<evidence type="ECO:0000259" key="7">
    <source>
        <dbReference type="Pfam" id="PF00155"/>
    </source>
</evidence>
<keyword evidence="3" id="KW-0032">Aminotransferase</keyword>
<feature type="domain" description="Aminotransferase class I/classII large" evidence="7">
    <location>
        <begin position="175"/>
        <end position="482"/>
    </location>
</feature>
<dbReference type="GO" id="GO:0006571">
    <property type="term" value="P:tyrosine biosynthetic process"/>
    <property type="evidence" value="ECO:0007669"/>
    <property type="project" value="TreeGrafter"/>
</dbReference>
<dbReference type="CDD" id="cd00609">
    <property type="entry name" value="AAT_like"/>
    <property type="match status" value="1"/>
</dbReference>
<dbReference type="VEuPathDB" id="FungiDB:jhhlp_007117"/>
<keyword evidence="5" id="KW-0663">Pyridoxal phosphate</keyword>
<dbReference type="OrthoDB" id="691673at2759"/>
<dbReference type="InterPro" id="IPR015424">
    <property type="entry name" value="PyrdxlP-dep_Trfase"/>
</dbReference>
<dbReference type="Pfam" id="PF00155">
    <property type="entry name" value="Aminotran_1_2"/>
    <property type="match status" value="1"/>
</dbReference>
<comment type="similarity">
    <text evidence="2">Belongs to the class-I pyridoxal-phosphate-dependent aminotransferase family.</text>
</comment>
<dbReference type="Gene3D" id="3.40.640.10">
    <property type="entry name" value="Type I PLP-dependent aspartate aminotransferase-like (Major domain)"/>
    <property type="match status" value="1"/>
</dbReference>
<name>A0A2N3N1R1_9PEZI</name>
<dbReference type="Proteomes" id="UP000233524">
    <property type="component" value="Unassembled WGS sequence"/>
</dbReference>
<organism evidence="8 9">
    <name type="scientific">Lomentospora prolificans</name>
    <dbReference type="NCBI Taxonomy" id="41688"/>
    <lineage>
        <taxon>Eukaryota</taxon>
        <taxon>Fungi</taxon>
        <taxon>Dikarya</taxon>
        <taxon>Ascomycota</taxon>
        <taxon>Pezizomycotina</taxon>
        <taxon>Sordariomycetes</taxon>
        <taxon>Hypocreomycetidae</taxon>
        <taxon>Microascales</taxon>
        <taxon>Microascaceae</taxon>
        <taxon>Lomentospora</taxon>
    </lineage>
</organism>